<dbReference type="PROSITE" id="PS00086">
    <property type="entry name" value="CYTOCHROME_P450"/>
    <property type="match status" value="1"/>
</dbReference>
<proteinExistence type="inferred from homology"/>
<dbReference type="PANTHER" id="PTHR24282:SF273">
    <property type="entry name" value="CYTOCHROME P450 CYP72A219-LIKE"/>
    <property type="match status" value="1"/>
</dbReference>
<dbReference type="GO" id="GO:0004497">
    <property type="term" value="F:monooxygenase activity"/>
    <property type="evidence" value="ECO:0007669"/>
    <property type="project" value="UniProtKB-KW"/>
</dbReference>
<reference evidence="14" key="2">
    <citation type="journal article" date="2024" name="Plant">
        <title>Genomic evolution and insights into agronomic trait innovations of Sesamum species.</title>
        <authorList>
            <person name="Miao H."/>
            <person name="Wang L."/>
            <person name="Qu L."/>
            <person name="Liu H."/>
            <person name="Sun Y."/>
            <person name="Le M."/>
            <person name="Wang Q."/>
            <person name="Wei S."/>
            <person name="Zheng Y."/>
            <person name="Lin W."/>
            <person name="Duan Y."/>
            <person name="Cao H."/>
            <person name="Xiong S."/>
            <person name="Wang X."/>
            <person name="Wei L."/>
            <person name="Li C."/>
            <person name="Ma Q."/>
            <person name="Ju M."/>
            <person name="Zhao R."/>
            <person name="Li G."/>
            <person name="Mu C."/>
            <person name="Tian Q."/>
            <person name="Mei H."/>
            <person name="Zhang T."/>
            <person name="Gao T."/>
            <person name="Zhang H."/>
        </authorList>
    </citation>
    <scope>NUCLEOTIDE SEQUENCE</scope>
    <source>
        <strain evidence="14">3651</strain>
    </source>
</reference>
<dbReference type="Proteomes" id="UP001293254">
    <property type="component" value="Unassembled WGS sequence"/>
</dbReference>
<dbReference type="GO" id="GO:0016020">
    <property type="term" value="C:membrane"/>
    <property type="evidence" value="ECO:0007669"/>
    <property type="project" value="UniProtKB-SubCell"/>
</dbReference>
<evidence type="ECO:0000256" key="10">
    <source>
        <dbReference type="ARBA" id="ARBA00023136"/>
    </source>
</evidence>
<dbReference type="Pfam" id="PF00067">
    <property type="entry name" value="p450"/>
    <property type="match status" value="1"/>
</dbReference>
<comment type="caution">
    <text evidence="14">The sequence shown here is derived from an EMBL/GenBank/DDBJ whole genome shotgun (WGS) entry which is preliminary data.</text>
</comment>
<feature type="transmembrane region" description="Helical" evidence="13">
    <location>
        <begin position="6"/>
        <end position="27"/>
    </location>
</feature>
<evidence type="ECO:0000256" key="1">
    <source>
        <dbReference type="ARBA" id="ARBA00004167"/>
    </source>
</evidence>
<dbReference type="PRINTS" id="PR00463">
    <property type="entry name" value="EP450I"/>
</dbReference>
<accession>A0AAE2CKS7</accession>
<evidence type="ECO:0000256" key="11">
    <source>
        <dbReference type="PIRSR" id="PIRSR602401-1"/>
    </source>
</evidence>
<keyword evidence="6 13" id="KW-1133">Transmembrane helix</keyword>
<evidence type="ECO:0000313" key="14">
    <source>
        <dbReference type="EMBL" id="KAK4425584.1"/>
    </source>
</evidence>
<gene>
    <name evidence="14" type="ORF">Salat_1752400</name>
</gene>
<keyword evidence="7 12" id="KW-0560">Oxidoreductase</keyword>
<name>A0AAE2CKS7_9LAMI</name>
<keyword evidence="15" id="KW-1185">Reference proteome</keyword>
<comment type="similarity">
    <text evidence="2 12">Belongs to the cytochrome P450 family.</text>
</comment>
<dbReference type="GO" id="GO:0016705">
    <property type="term" value="F:oxidoreductase activity, acting on paired donors, with incorporation or reduction of molecular oxygen"/>
    <property type="evidence" value="ECO:0007669"/>
    <property type="project" value="InterPro"/>
</dbReference>
<dbReference type="InterPro" id="IPR001128">
    <property type="entry name" value="Cyt_P450"/>
</dbReference>
<evidence type="ECO:0000256" key="9">
    <source>
        <dbReference type="ARBA" id="ARBA00023033"/>
    </source>
</evidence>
<dbReference type="GO" id="GO:0005506">
    <property type="term" value="F:iron ion binding"/>
    <property type="evidence" value="ECO:0007669"/>
    <property type="project" value="InterPro"/>
</dbReference>
<evidence type="ECO:0000313" key="15">
    <source>
        <dbReference type="Proteomes" id="UP001293254"/>
    </source>
</evidence>
<evidence type="ECO:0000256" key="5">
    <source>
        <dbReference type="ARBA" id="ARBA00022723"/>
    </source>
</evidence>
<dbReference type="PRINTS" id="PR00385">
    <property type="entry name" value="P450"/>
</dbReference>
<evidence type="ECO:0000256" key="3">
    <source>
        <dbReference type="ARBA" id="ARBA00022617"/>
    </source>
</evidence>
<evidence type="ECO:0000256" key="13">
    <source>
        <dbReference type="SAM" id="Phobius"/>
    </source>
</evidence>
<dbReference type="SUPFAM" id="SSF48264">
    <property type="entry name" value="Cytochrome P450"/>
    <property type="match status" value="1"/>
</dbReference>
<comment type="cofactor">
    <cofactor evidence="11">
        <name>heme</name>
        <dbReference type="ChEBI" id="CHEBI:30413"/>
    </cofactor>
</comment>
<keyword evidence="9 12" id="KW-0503">Monooxygenase</keyword>
<evidence type="ECO:0000256" key="12">
    <source>
        <dbReference type="RuleBase" id="RU000461"/>
    </source>
</evidence>
<evidence type="ECO:0000256" key="8">
    <source>
        <dbReference type="ARBA" id="ARBA00023004"/>
    </source>
</evidence>
<dbReference type="InterPro" id="IPR036396">
    <property type="entry name" value="Cyt_P450_sf"/>
</dbReference>
<dbReference type="InterPro" id="IPR050665">
    <property type="entry name" value="Cytochrome_P450_Monooxygen"/>
</dbReference>
<feature type="binding site" description="axial binding residue" evidence="11">
    <location>
        <position position="465"/>
    </location>
    <ligand>
        <name>heme</name>
        <dbReference type="ChEBI" id="CHEBI:30413"/>
    </ligand>
    <ligandPart>
        <name>Fe</name>
        <dbReference type="ChEBI" id="CHEBI:18248"/>
    </ligandPart>
</feature>
<protein>
    <submittedName>
        <fullName evidence="14">Cytochrome</fullName>
    </submittedName>
</protein>
<comment type="subcellular location">
    <subcellularLocation>
        <location evidence="1">Membrane</location>
        <topology evidence="1">Single-pass membrane protein</topology>
    </subcellularLocation>
</comment>
<dbReference type="InterPro" id="IPR017972">
    <property type="entry name" value="Cyt_P450_CS"/>
</dbReference>
<dbReference type="GO" id="GO:0020037">
    <property type="term" value="F:heme binding"/>
    <property type="evidence" value="ECO:0007669"/>
    <property type="project" value="InterPro"/>
</dbReference>
<keyword evidence="5 11" id="KW-0479">Metal-binding</keyword>
<keyword evidence="4 13" id="KW-0812">Transmembrane</keyword>
<dbReference type="AlphaFoldDB" id="A0AAE2CKS7"/>
<dbReference type="EMBL" id="JACGWO010000006">
    <property type="protein sequence ID" value="KAK4425584.1"/>
    <property type="molecule type" value="Genomic_DNA"/>
</dbReference>
<keyword evidence="8 11" id="KW-0408">Iron</keyword>
<reference evidence="14" key="1">
    <citation type="submission" date="2020-06" db="EMBL/GenBank/DDBJ databases">
        <authorList>
            <person name="Li T."/>
            <person name="Hu X."/>
            <person name="Zhang T."/>
            <person name="Song X."/>
            <person name="Zhang H."/>
            <person name="Dai N."/>
            <person name="Sheng W."/>
            <person name="Hou X."/>
            <person name="Wei L."/>
        </authorList>
    </citation>
    <scope>NUCLEOTIDE SEQUENCE</scope>
    <source>
        <strain evidence="14">3651</strain>
        <tissue evidence="14">Leaf</tissue>
    </source>
</reference>
<evidence type="ECO:0000256" key="2">
    <source>
        <dbReference type="ARBA" id="ARBA00010617"/>
    </source>
</evidence>
<keyword evidence="3 11" id="KW-0349">Heme</keyword>
<evidence type="ECO:0000256" key="7">
    <source>
        <dbReference type="ARBA" id="ARBA00023002"/>
    </source>
</evidence>
<dbReference type="InterPro" id="IPR002401">
    <property type="entry name" value="Cyt_P450_E_grp-I"/>
</dbReference>
<organism evidence="14 15">
    <name type="scientific">Sesamum alatum</name>
    <dbReference type="NCBI Taxonomy" id="300844"/>
    <lineage>
        <taxon>Eukaryota</taxon>
        <taxon>Viridiplantae</taxon>
        <taxon>Streptophyta</taxon>
        <taxon>Embryophyta</taxon>
        <taxon>Tracheophyta</taxon>
        <taxon>Spermatophyta</taxon>
        <taxon>Magnoliopsida</taxon>
        <taxon>eudicotyledons</taxon>
        <taxon>Gunneridae</taxon>
        <taxon>Pentapetalae</taxon>
        <taxon>asterids</taxon>
        <taxon>lamiids</taxon>
        <taxon>Lamiales</taxon>
        <taxon>Pedaliaceae</taxon>
        <taxon>Sesamum</taxon>
    </lineage>
</organism>
<dbReference type="PANTHER" id="PTHR24282">
    <property type="entry name" value="CYTOCHROME P450 FAMILY MEMBER"/>
    <property type="match status" value="1"/>
</dbReference>
<sequence length="519" mass="60467">MLVSILIISVLVLVLHEAWVFLNWVWLQPRKMEKLLRKQGFKGNSYRFLFGDARETAVMYNESYSKPIAIDEDLGPRVMPFIYKTLRTYGERSFMWVGPRPYVFITDDEMIKTVMNNYTVFQKPFKASNPIVKRQIGGLVRFEGEKWSKARKKLRPHFHLEKLKNMVSTMQKYAEQFLDEWSRIVPKDGSSTVMDVYPYLPDYTATVVSNILFGIPFDKSVKRTFGLIRELTFIANQAQPFNIRGEQYLPTRRYRRANAIENELTATFTNMMNERLKKWERGEVKGEPNLYDIFLDELNEADIKDKNAREMAIFDIIQQSKLFFLAGHETTSNLIAWTIVMLSIHHKWQDLAREEAFQVIGDNDKLTDDDLDRLKILHMILHEVLRLYPPVVELTRIVEEDTSLGDLHLPKGTMVQLLGIYLHRDPKIWGDDVLEFKPDRFAEGVLKAANGHAAFIPFGWGVRKCIGANMALREAKVFLSLFLRRFSFDLSPTYMHGPLVSLNMQPQYGIPLILRKLQV</sequence>
<evidence type="ECO:0000256" key="6">
    <source>
        <dbReference type="ARBA" id="ARBA00022989"/>
    </source>
</evidence>
<dbReference type="Gene3D" id="1.10.630.10">
    <property type="entry name" value="Cytochrome P450"/>
    <property type="match status" value="1"/>
</dbReference>
<evidence type="ECO:0000256" key="4">
    <source>
        <dbReference type="ARBA" id="ARBA00022692"/>
    </source>
</evidence>
<keyword evidence="10 13" id="KW-0472">Membrane</keyword>